<dbReference type="SMART" id="SM00091">
    <property type="entry name" value="PAS"/>
    <property type="match status" value="2"/>
</dbReference>
<dbReference type="InterPro" id="IPR000014">
    <property type="entry name" value="PAS"/>
</dbReference>
<dbReference type="InterPro" id="IPR000160">
    <property type="entry name" value="GGDEF_dom"/>
</dbReference>
<feature type="domain" description="PAC" evidence="5">
    <location>
        <begin position="347"/>
        <end position="399"/>
    </location>
</feature>
<dbReference type="FunFam" id="3.20.20.450:FF:000001">
    <property type="entry name" value="Cyclic di-GMP phosphodiesterase yahA"/>
    <property type="match status" value="1"/>
</dbReference>
<dbReference type="PROSITE" id="PS50112">
    <property type="entry name" value="PAS"/>
    <property type="match status" value="1"/>
</dbReference>
<dbReference type="SUPFAM" id="SSF55785">
    <property type="entry name" value="PYP-like sensor domain (PAS domain)"/>
    <property type="match status" value="2"/>
</dbReference>
<dbReference type="PROSITE" id="PS50883">
    <property type="entry name" value="EAL"/>
    <property type="match status" value="1"/>
</dbReference>
<dbReference type="SMART" id="SM00086">
    <property type="entry name" value="PAC"/>
    <property type="match status" value="2"/>
</dbReference>
<evidence type="ECO:0000259" key="7">
    <source>
        <dbReference type="PROSITE" id="PS50887"/>
    </source>
</evidence>
<evidence type="ECO:0000259" key="4">
    <source>
        <dbReference type="PROSITE" id="PS50112"/>
    </source>
</evidence>
<dbReference type="SUPFAM" id="SSF55073">
    <property type="entry name" value="Nucleotide cyclase"/>
    <property type="match status" value="1"/>
</dbReference>
<dbReference type="Gene3D" id="3.40.50.2300">
    <property type="match status" value="1"/>
</dbReference>
<dbReference type="CDD" id="cd00156">
    <property type="entry name" value="REC"/>
    <property type="match status" value="1"/>
</dbReference>
<evidence type="ECO:0000256" key="1">
    <source>
        <dbReference type="PROSITE-ProRule" id="PRU00169"/>
    </source>
</evidence>
<evidence type="ECO:0000259" key="5">
    <source>
        <dbReference type="PROSITE" id="PS50113"/>
    </source>
</evidence>
<dbReference type="Pfam" id="PF00072">
    <property type="entry name" value="Response_reg"/>
    <property type="match status" value="1"/>
</dbReference>
<proteinExistence type="predicted"/>
<keyword evidence="9" id="KW-1185">Reference proteome</keyword>
<reference evidence="9" key="1">
    <citation type="submission" date="2017-12" db="EMBL/GenBank/DDBJ databases">
        <title>Draft genome sequence of Telmatospirillum siberiense 26-4b1T, an acidotolerant peatland alphaproteobacterium potentially involved in sulfur cycling.</title>
        <authorList>
            <person name="Hausmann B."/>
            <person name="Pjevac P."/>
            <person name="Schreck K."/>
            <person name="Herbold C.W."/>
            <person name="Daims H."/>
            <person name="Wagner M."/>
            <person name="Pester M."/>
            <person name="Loy A."/>
        </authorList>
    </citation>
    <scope>NUCLEOTIDE SEQUENCE [LARGE SCALE GENOMIC DNA]</scope>
    <source>
        <strain evidence="9">26-4b1</strain>
    </source>
</reference>
<feature type="domain" description="PAC" evidence="5">
    <location>
        <begin position="225"/>
        <end position="277"/>
    </location>
</feature>
<dbReference type="SMART" id="SM00052">
    <property type="entry name" value="EAL"/>
    <property type="match status" value="1"/>
</dbReference>
<dbReference type="SUPFAM" id="SSF52172">
    <property type="entry name" value="CheY-like"/>
    <property type="match status" value="1"/>
</dbReference>
<dbReference type="Pfam" id="PF13426">
    <property type="entry name" value="PAS_9"/>
    <property type="match status" value="1"/>
</dbReference>
<dbReference type="CDD" id="cd01948">
    <property type="entry name" value="EAL"/>
    <property type="match status" value="1"/>
</dbReference>
<feature type="domain" description="EAL" evidence="6">
    <location>
        <begin position="574"/>
        <end position="827"/>
    </location>
</feature>
<organism evidence="8 9">
    <name type="scientific">Telmatospirillum siberiense</name>
    <dbReference type="NCBI Taxonomy" id="382514"/>
    <lineage>
        <taxon>Bacteria</taxon>
        <taxon>Pseudomonadati</taxon>
        <taxon>Pseudomonadota</taxon>
        <taxon>Alphaproteobacteria</taxon>
        <taxon>Rhodospirillales</taxon>
        <taxon>Rhodospirillaceae</taxon>
        <taxon>Telmatospirillum</taxon>
    </lineage>
</organism>
<dbReference type="InterPro" id="IPR000700">
    <property type="entry name" value="PAS-assoc_C"/>
</dbReference>
<dbReference type="InterPro" id="IPR001610">
    <property type="entry name" value="PAC"/>
</dbReference>
<dbReference type="Gene3D" id="3.20.20.450">
    <property type="entry name" value="EAL domain"/>
    <property type="match status" value="1"/>
</dbReference>
<dbReference type="PROSITE" id="PS50887">
    <property type="entry name" value="GGDEF"/>
    <property type="match status" value="1"/>
</dbReference>
<dbReference type="InterPro" id="IPR029787">
    <property type="entry name" value="Nucleotide_cyclase"/>
</dbReference>
<dbReference type="InterPro" id="IPR035965">
    <property type="entry name" value="PAS-like_dom_sf"/>
</dbReference>
<dbReference type="NCBIfam" id="TIGR00229">
    <property type="entry name" value="sensory_box"/>
    <property type="match status" value="2"/>
</dbReference>
<dbReference type="Gene3D" id="2.10.70.100">
    <property type="match status" value="1"/>
</dbReference>
<evidence type="ECO:0000313" key="9">
    <source>
        <dbReference type="Proteomes" id="UP000233293"/>
    </source>
</evidence>
<comment type="caution">
    <text evidence="8">The sequence shown here is derived from an EMBL/GenBank/DDBJ whole genome shotgun (WGS) entry which is preliminary data.</text>
</comment>
<evidence type="ECO:0000256" key="2">
    <source>
        <dbReference type="SAM" id="Coils"/>
    </source>
</evidence>
<dbReference type="SMART" id="SM00448">
    <property type="entry name" value="REC"/>
    <property type="match status" value="1"/>
</dbReference>
<evidence type="ECO:0000259" key="6">
    <source>
        <dbReference type="PROSITE" id="PS50883"/>
    </source>
</evidence>
<gene>
    <name evidence="8" type="ORF">CWS72_05290</name>
</gene>
<dbReference type="OrthoDB" id="7251575at2"/>
<feature type="domain" description="PAS" evidence="4">
    <location>
        <begin position="271"/>
        <end position="321"/>
    </location>
</feature>
<dbReference type="InterPro" id="IPR001789">
    <property type="entry name" value="Sig_transdc_resp-reg_receiver"/>
</dbReference>
<dbReference type="NCBIfam" id="TIGR00254">
    <property type="entry name" value="GGDEF"/>
    <property type="match status" value="1"/>
</dbReference>
<protein>
    <submittedName>
        <fullName evidence="8">GGDEF domain-containing protein</fullName>
    </submittedName>
</protein>
<accession>A0A2N3PYK7</accession>
<name>A0A2N3PYK7_9PROT</name>
<dbReference type="Proteomes" id="UP000233293">
    <property type="component" value="Unassembled WGS sequence"/>
</dbReference>
<keyword evidence="2" id="KW-0175">Coiled coil</keyword>
<dbReference type="GO" id="GO:0000160">
    <property type="term" value="P:phosphorelay signal transduction system"/>
    <property type="evidence" value="ECO:0007669"/>
    <property type="project" value="InterPro"/>
</dbReference>
<feature type="coiled-coil region" evidence="2">
    <location>
        <begin position="135"/>
        <end position="162"/>
    </location>
</feature>
<dbReference type="InterPro" id="IPR043128">
    <property type="entry name" value="Rev_trsase/Diguanyl_cyclase"/>
</dbReference>
<dbReference type="Pfam" id="PF00990">
    <property type="entry name" value="GGDEF"/>
    <property type="match status" value="1"/>
</dbReference>
<dbReference type="PROSITE" id="PS50113">
    <property type="entry name" value="PAC"/>
    <property type="match status" value="2"/>
</dbReference>
<dbReference type="RefSeq" id="WP_101249538.1">
    <property type="nucleotide sequence ID" value="NZ_PIUM01000004.1"/>
</dbReference>
<feature type="domain" description="Response regulatory" evidence="3">
    <location>
        <begin position="18"/>
        <end position="134"/>
    </location>
</feature>
<dbReference type="AlphaFoldDB" id="A0A2N3PYK7"/>
<dbReference type="SMART" id="SM00267">
    <property type="entry name" value="GGDEF"/>
    <property type="match status" value="1"/>
</dbReference>
<dbReference type="Gene3D" id="3.30.70.270">
    <property type="match status" value="1"/>
</dbReference>
<feature type="modified residue" description="4-aspartylphosphate" evidence="1">
    <location>
        <position position="69"/>
    </location>
</feature>
<dbReference type="InterPro" id="IPR011006">
    <property type="entry name" value="CheY-like_superfamily"/>
</dbReference>
<sequence>MMDRTIPIVDGDTQAPPNFLVVEDSPSDFLLIEREFTKASIHHHSLRVDSRQDLEKALEGHSWALVLSDYNVPGMSFEDNLPLFRKLCPDTPILLVSGNVGEEKAVELLKRGVWDFVLKENLTRLVPSVERCLREADDRAARRAAEEELRRSEERLRLALTASKTGVWEWNIHSHETFWSEECLKIANMQTSTPVLRDFMKLLHPDDAPWVKREIAHCLAARKTFSAEFRIISSTGETRWVSNLGQPHYNGSNRPIRMVGTVQDITERRESEAQLRRSAAVFTNTQEGVTITDIEGTILAVNPAVCSITGYDEQELIGSNMRVVRSGRHDKAFYRRIFETIAVDGFWQGEMWNRRKNGEIFPAWLTISSVRDEGGRTFNYVGTFTDISRIKQSERQLEHLAHHDPLTDLPNRLLLRSRLDHAIDRTTRDGGQGALLFLDLDRFKNVNDSLGHPAGDLLLQMVAERLLSRLRETDTLARLGGDEFAVLIEDLPSPQEAASVAQSLIEEMKRPFLLLDGHKLYVGTSIGISIFPDDGNASDPIIRNADAALYQAKGGGRATFRFYTEALTIAANARVKLETQLRRGIEQQEFVLHFQPLISMAESRITGVEALVRWRSPAEGELVPPARFIPLAEETGLIVPLGDWVLRTACRQMMRWLKEDNRLTCMAVNLSSVQFRQPDVAERVESALEESGLPAHFLELEITESGLMEFGPEAEAKLDALKMLGVRLAIDDFGTGYSSLAYLRRFPIDKLKVDQSFVRDIPADSAAIEIAAAVVALGKTLHLEVLAEGVETKAQCDLLQRLGCNTAQGYLFDRPLSAIDLTDKWLR</sequence>
<feature type="domain" description="GGDEF" evidence="7">
    <location>
        <begin position="431"/>
        <end position="565"/>
    </location>
</feature>
<dbReference type="SUPFAM" id="SSF141868">
    <property type="entry name" value="EAL domain-like"/>
    <property type="match status" value="1"/>
</dbReference>
<dbReference type="EMBL" id="PIUM01000004">
    <property type="protein sequence ID" value="PKU25483.1"/>
    <property type="molecule type" value="Genomic_DNA"/>
</dbReference>
<dbReference type="InterPro" id="IPR001633">
    <property type="entry name" value="EAL_dom"/>
</dbReference>
<dbReference type="PANTHER" id="PTHR44757:SF2">
    <property type="entry name" value="BIOFILM ARCHITECTURE MAINTENANCE PROTEIN MBAA"/>
    <property type="match status" value="1"/>
</dbReference>
<evidence type="ECO:0000313" key="8">
    <source>
        <dbReference type="EMBL" id="PKU25483.1"/>
    </source>
</evidence>
<dbReference type="InterPro" id="IPR035919">
    <property type="entry name" value="EAL_sf"/>
</dbReference>
<dbReference type="CDD" id="cd01949">
    <property type="entry name" value="GGDEF"/>
    <property type="match status" value="1"/>
</dbReference>
<keyword evidence="1" id="KW-0597">Phosphoprotein</keyword>
<dbReference type="PROSITE" id="PS50110">
    <property type="entry name" value="RESPONSE_REGULATORY"/>
    <property type="match status" value="1"/>
</dbReference>
<dbReference type="InterPro" id="IPR052155">
    <property type="entry name" value="Biofilm_reg_signaling"/>
</dbReference>
<evidence type="ECO:0000259" key="3">
    <source>
        <dbReference type="PROSITE" id="PS50110"/>
    </source>
</evidence>
<dbReference type="Pfam" id="PF00563">
    <property type="entry name" value="EAL"/>
    <property type="match status" value="1"/>
</dbReference>
<dbReference type="CDD" id="cd00130">
    <property type="entry name" value="PAS"/>
    <property type="match status" value="2"/>
</dbReference>
<dbReference type="PANTHER" id="PTHR44757">
    <property type="entry name" value="DIGUANYLATE CYCLASE DGCP"/>
    <property type="match status" value="1"/>
</dbReference>
<dbReference type="Gene3D" id="3.30.450.20">
    <property type="entry name" value="PAS domain"/>
    <property type="match status" value="2"/>
</dbReference>
<dbReference type="Pfam" id="PF08447">
    <property type="entry name" value="PAS_3"/>
    <property type="match status" value="1"/>
</dbReference>
<dbReference type="InterPro" id="IPR013655">
    <property type="entry name" value="PAS_fold_3"/>
</dbReference>